<organism evidence="2">
    <name type="scientific">viral metagenome</name>
    <dbReference type="NCBI Taxonomy" id="1070528"/>
    <lineage>
        <taxon>unclassified sequences</taxon>
        <taxon>metagenomes</taxon>
        <taxon>organismal metagenomes</taxon>
    </lineage>
</organism>
<sequence>MPNCKNPIKKPDFKDFCQDIDMDKLFMTDSPFAYSGKWKEACKKNISGKDRGISLLNKHERAWIKPKNISKKKWFAMSAKQRGKMMKKLWETEINDYNICAAQESYKKGRKSLQDMLNKKPTPPPLPPSLSKADLRAVGIEIDDTPPPPPFPTELLPPPPPLSKKNKSRKPKKPSPRKTKKLYLNEKPNLSPNSTKIWGNVNVPSPHTPKGIPPPRTPEGSPDDWDDYSGDKVTPLKLPKGMMEALQRAVGKGSRRKKRQRKNKTKKQRKKKTQKKKKKKVKKSKKVKKGKK</sequence>
<feature type="region of interest" description="Disordered" evidence="1">
    <location>
        <begin position="111"/>
        <end position="292"/>
    </location>
</feature>
<dbReference type="AlphaFoldDB" id="A0A6C0CPB7"/>
<evidence type="ECO:0000313" key="2">
    <source>
        <dbReference type="EMBL" id="QHT06133.1"/>
    </source>
</evidence>
<feature type="compositionally biased region" description="Pro residues" evidence="1">
    <location>
        <begin position="145"/>
        <end position="162"/>
    </location>
</feature>
<reference evidence="2" key="1">
    <citation type="journal article" date="2020" name="Nature">
        <title>Giant virus diversity and host interactions through global metagenomics.</title>
        <authorList>
            <person name="Schulz F."/>
            <person name="Roux S."/>
            <person name="Paez-Espino D."/>
            <person name="Jungbluth S."/>
            <person name="Walsh D.A."/>
            <person name="Denef V.J."/>
            <person name="McMahon K.D."/>
            <person name="Konstantinidis K.T."/>
            <person name="Eloe-Fadrosh E.A."/>
            <person name="Kyrpides N.C."/>
            <person name="Woyke T."/>
        </authorList>
    </citation>
    <scope>NUCLEOTIDE SEQUENCE</scope>
    <source>
        <strain evidence="2">GVMAG-M-3300021425-14</strain>
    </source>
</reference>
<protein>
    <submittedName>
        <fullName evidence="2">Uncharacterized protein</fullName>
    </submittedName>
</protein>
<feature type="compositionally biased region" description="Polar residues" evidence="1">
    <location>
        <begin position="188"/>
        <end position="205"/>
    </location>
</feature>
<accession>A0A6C0CPB7</accession>
<name>A0A6C0CPB7_9ZZZZ</name>
<dbReference type="EMBL" id="MN739465">
    <property type="protein sequence ID" value="QHT06133.1"/>
    <property type="molecule type" value="Genomic_DNA"/>
</dbReference>
<feature type="compositionally biased region" description="Basic residues" evidence="1">
    <location>
        <begin position="253"/>
        <end position="292"/>
    </location>
</feature>
<feature type="compositionally biased region" description="Basic residues" evidence="1">
    <location>
        <begin position="164"/>
        <end position="181"/>
    </location>
</feature>
<evidence type="ECO:0000256" key="1">
    <source>
        <dbReference type="SAM" id="MobiDB-lite"/>
    </source>
</evidence>
<proteinExistence type="predicted"/>